<reference evidence="5 6" key="1">
    <citation type="submission" date="2016-10" db="EMBL/GenBank/DDBJ databases">
        <authorList>
            <person name="de Groot N.N."/>
        </authorList>
    </citation>
    <scope>NUCLEOTIDE SEQUENCE [LARGE SCALE GENOMIC DNA]</scope>
    <source>
        <strain evidence="5 6">AR32</strain>
    </source>
</reference>
<dbReference type="SUPFAM" id="SSF48452">
    <property type="entry name" value="TPR-like"/>
    <property type="match status" value="2"/>
</dbReference>
<feature type="domain" description="PPM-type phosphatase" evidence="4">
    <location>
        <begin position="472"/>
        <end position="688"/>
    </location>
</feature>
<keyword evidence="2" id="KW-0472">Membrane</keyword>
<evidence type="ECO:0000256" key="3">
    <source>
        <dbReference type="SAM" id="SignalP"/>
    </source>
</evidence>
<dbReference type="AlphaFoldDB" id="A0A1H5RKT5"/>
<dbReference type="SUPFAM" id="SSF81606">
    <property type="entry name" value="PP2C-like"/>
    <property type="match status" value="1"/>
</dbReference>
<keyword evidence="1" id="KW-0378">Hydrolase</keyword>
<protein>
    <submittedName>
        <fullName evidence="5">Serine phosphatase RsbU, regulator of sigma subunit</fullName>
    </submittedName>
</protein>
<evidence type="ECO:0000256" key="2">
    <source>
        <dbReference type="SAM" id="Phobius"/>
    </source>
</evidence>
<keyword evidence="2" id="KW-0812">Transmembrane</keyword>
<dbReference type="PANTHER" id="PTHR43156:SF2">
    <property type="entry name" value="STAGE II SPORULATION PROTEIN E"/>
    <property type="match status" value="1"/>
</dbReference>
<dbReference type="InterPro" id="IPR052016">
    <property type="entry name" value="Bact_Sigma-Reg"/>
</dbReference>
<dbReference type="InterPro" id="IPR019734">
    <property type="entry name" value="TPR_rpt"/>
</dbReference>
<name>A0A1H5RKT5_XYLRU</name>
<keyword evidence="3" id="KW-0732">Signal</keyword>
<dbReference type="Proteomes" id="UP000236735">
    <property type="component" value="Unassembled WGS sequence"/>
</dbReference>
<evidence type="ECO:0000256" key="1">
    <source>
        <dbReference type="ARBA" id="ARBA00022801"/>
    </source>
</evidence>
<accession>A0A1H5RKT5</accession>
<dbReference type="InterPro" id="IPR001932">
    <property type="entry name" value="PPM-type_phosphatase-like_dom"/>
</dbReference>
<organism evidence="5 6">
    <name type="scientific">Xylanibacter ruminicola</name>
    <name type="common">Prevotella ruminicola</name>
    <dbReference type="NCBI Taxonomy" id="839"/>
    <lineage>
        <taxon>Bacteria</taxon>
        <taxon>Pseudomonadati</taxon>
        <taxon>Bacteroidota</taxon>
        <taxon>Bacteroidia</taxon>
        <taxon>Bacteroidales</taxon>
        <taxon>Prevotellaceae</taxon>
        <taxon>Xylanibacter</taxon>
    </lineage>
</organism>
<evidence type="ECO:0000313" key="5">
    <source>
        <dbReference type="EMBL" id="SEF38985.1"/>
    </source>
</evidence>
<dbReference type="InterPro" id="IPR036457">
    <property type="entry name" value="PPM-type-like_dom_sf"/>
</dbReference>
<dbReference type="RefSeq" id="WP_258042751.1">
    <property type="nucleotide sequence ID" value="NZ_FNUV01000001.1"/>
</dbReference>
<feature type="signal peptide" evidence="3">
    <location>
        <begin position="1"/>
        <end position="22"/>
    </location>
</feature>
<feature type="transmembrane region" description="Helical" evidence="2">
    <location>
        <begin position="394"/>
        <end position="413"/>
    </location>
</feature>
<feature type="chain" id="PRO_5009283148" evidence="3">
    <location>
        <begin position="23"/>
        <end position="690"/>
    </location>
</feature>
<keyword evidence="2" id="KW-1133">Transmembrane helix</keyword>
<dbReference type="GO" id="GO:0016791">
    <property type="term" value="F:phosphatase activity"/>
    <property type="evidence" value="ECO:0007669"/>
    <property type="project" value="TreeGrafter"/>
</dbReference>
<evidence type="ECO:0000259" key="4">
    <source>
        <dbReference type="SMART" id="SM00331"/>
    </source>
</evidence>
<dbReference type="EMBL" id="FNUV01000001">
    <property type="protein sequence ID" value="SEF38985.1"/>
    <property type="molecule type" value="Genomic_DNA"/>
</dbReference>
<dbReference type="PANTHER" id="PTHR43156">
    <property type="entry name" value="STAGE II SPORULATION PROTEIN E-RELATED"/>
    <property type="match status" value="1"/>
</dbReference>
<proteinExistence type="predicted"/>
<evidence type="ECO:0000313" key="6">
    <source>
        <dbReference type="Proteomes" id="UP000236735"/>
    </source>
</evidence>
<sequence length="690" mass="79321">MRALNRLVILLLLFLCSAAIYADEAADLRRKIPHLKGKHLIAAYGRLYQLSLGSDDIDYQLKCVNDLIAECHRQNLREEEGAARVQKIILFYNTDLNDSIYEQMQSTLNFLVSTKEWKYYYDTWTILVETYNFAGQTNTALKEVNAMFGDAKRRKDNYGMGIAFYAMGNVYANMYNDEEAASSYQKSIDILMDIKPKPIQLCDIFAYYCDVLENQKEYKKLEELTKQWKIFLLEYYQTKSDDGEVTMRWGDYYLACAQASLGLNNLEKASRMLDEVHTRATYEEGNLIKMWLYYKAELCRKQEHFDDALAYNDQRMSILDNDDKAVVILVHQQRAKILEALGRYREAAQYYNEIYQINDSINKNDTKRQLTEMNALFGLGELEVRHAQAMTRNAIIIAAIIVLSLVIFIFFRLRSAKRLKVAHLKLEDTHQQLLTAYDQLEETTIAKERIESDLRIARDIQMSMVPSTFPERPDLDLFASMTPAKEVGGDLYGYHLIDDQLYFCLGDVSGKGVPASLFMAQATRLFRTLAAQKMMPAEICTRINDALSGEDNERGMFVTMFLGLVDLKTGHLHFCNAGHNPPILVSDGTAEFIDMIPNAPIGLWPELEYEGEEIADITGHPFFVYSDGLNEAENKEQEQFSDERLLEILKTRPFESARQTIEMLKAEVEAHRNGAEPNDDLTMLCLKVNR</sequence>
<dbReference type="SMART" id="SM00331">
    <property type="entry name" value="PP2C_SIG"/>
    <property type="match status" value="1"/>
</dbReference>
<dbReference type="Pfam" id="PF07228">
    <property type="entry name" value="SpoIIE"/>
    <property type="match status" value="1"/>
</dbReference>
<dbReference type="Gene3D" id="1.25.40.10">
    <property type="entry name" value="Tetratricopeptide repeat domain"/>
    <property type="match status" value="2"/>
</dbReference>
<dbReference type="SMART" id="SM00028">
    <property type="entry name" value="TPR"/>
    <property type="match status" value="2"/>
</dbReference>
<dbReference type="InterPro" id="IPR011990">
    <property type="entry name" value="TPR-like_helical_dom_sf"/>
</dbReference>
<gene>
    <name evidence="5" type="ORF">SAMN05216354_0159</name>
</gene>
<dbReference type="Gene3D" id="3.60.40.10">
    <property type="entry name" value="PPM-type phosphatase domain"/>
    <property type="match status" value="1"/>
</dbReference>